<dbReference type="Pfam" id="PF01738">
    <property type="entry name" value="DLH"/>
    <property type="match status" value="1"/>
</dbReference>
<feature type="domain" description="Dienelactone hydrolase" evidence="1">
    <location>
        <begin position="30"/>
        <end position="249"/>
    </location>
</feature>
<gene>
    <name evidence="2" type="ORF">PV08_03706</name>
</gene>
<reference evidence="2 3" key="1">
    <citation type="submission" date="2015-01" db="EMBL/GenBank/DDBJ databases">
        <title>The Genome Sequence of Exophiala spinifera CBS89968.</title>
        <authorList>
            <consortium name="The Broad Institute Genomics Platform"/>
            <person name="Cuomo C."/>
            <person name="de Hoog S."/>
            <person name="Gorbushina A."/>
            <person name="Stielow B."/>
            <person name="Teixiera M."/>
            <person name="Abouelleil A."/>
            <person name="Chapman S.B."/>
            <person name="Priest M."/>
            <person name="Young S.K."/>
            <person name="Wortman J."/>
            <person name="Nusbaum C."/>
            <person name="Birren B."/>
        </authorList>
    </citation>
    <scope>NUCLEOTIDE SEQUENCE [LARGE SCALE GENOMIC DNA]</scope>
    <source>
        <strain evidence="2 3">CBS 89968</strain>
    </source>
</reference>
<proteinExistence type="predicted"/>
<dbReference type="SUPFAM" id="SSF53474">
    <property type="entry name" value="alpha/beta-Hydrolases"/>
    <property type="match status" value="1"/>
</dbReference>
<dbReference type="InterPro" id="IPR029058">
    <property type="entry name" value="AB_hydrolase_fold"/>
</dbReference>
<dbReference type="PANTHER" id="PTHR17630">
    <property type="entry name" value="DIENELACTONE HYDROLASE"/>
    <property type="match status" value="1"/>
</dbReference>
<dbReference type="AlphaFoldDB" id="A0A0D1YVV9"/>
<organism evidence="2 3">
    <name type="scientific">Exophiala spinifera</name>
    <dbReference type="NCBI Taxonomy" id="91928"/>
    <lineage>
        <taxon>Eukaryota</taxon>
        <taxon>Fungi</taxon>
        <taxon>Dikarya</taxon>
        <taxon>Ascomycota</taxon>
        <taxon>Pezizomycotina</taxon>
        <taxon>Eurotiomycetes</taxon>
        <taxon>Chaetothyriomycetidae</taxon>
        <taxon>Chaetothyriales</taxon>
        <taxon>Herpotrichiellaceae</taxon>
        <taxon>Exophiala</taxon>
    </lineage>
</organism>
<dbReference type="OrthoDB" id="17560at2759"/>
<dbReference type="VEuPathDB" id="FungiDB:PV08_03706"/>
<dbReference type="PANTHER" id="PTHR17630:SF44">
    <property type="entry name" value="PROTEIN AIM2"/>
    <property type="match status" value="1"/>
</dbReference>
<dbReference type="HOGENOM" id="CLU_054590_2_1_1"/>
<evidence type="ECO:0000313" key="2">
    <source>
        <dbReference type="EMBL" id="KIW19411.1"/>
    </source>
</evidence>
<accession>A0A0D1YVV9</accession>
<dbReference type="Gene3D" id="3.40.50.1820">
    <property type="entry name" value="alpha/beta hydrolase"/>
    <property type="match status" value="1"/>
</dbReference>
<sequence>MTSHSPQACCFSGFRHEGTPKGHFETIANVRAYIASPKDQKPTHAVLLLSDVFGIYVNSQLLADDFAASGYLVVLPDLLDGDAMDIGAFEAGQIDIPAWLSKHGSDTVDPIIDRIINHIRTYLSISKIGGAGYCFGGKGRELSAFYVIRFLKASKLDAGYTAHPSFVTDEELERIGKPLSISAAEIDSIFTTELRHRSERILAETSQRWQINLFSGVTHGFAIRADLKVPQNKFAKEQAFLQSLGWFSSTLGQPDV</sequence>
<name>A0A0D1YVV9_9EURO</name>
<evidence type="ECO:0000313" key="3">
    <source>
        <dbReference type="Proteomes" id="UP000053328"/>
    </source>
</evidence>
<evidence type="ECO:0000259" key="1">
    <source>
        <dbReference type="Pfam" id="PF01738"/>
    </source>
</evidence>
<dbReference type="RefSeq" id="XP_016239627.1">
    <property type="nucleotide sequence ID" value="XM_016378057.1"/>
</dbReference>
<keyword evidence="3" id="KW-1185">Reference proteome</keyword>
<dbReference type="STRING" id="91928.A0A0D1YVV9"/>
<dbReference type="GeneID" id="27330789"/>
<protein>
    <recommendedName>
        <fullName evidence="1">Dienelactone hydrolase domain-containing protein</fullName>
    </recommendedName>
</protein>
<dbReference type="GO" id="GO:0016787">
    <property type="term" value="F:hydrolase activity"/>
    <property type="evidence" value="ECO:0007669"/>
    <property type="project" value="InterPro"/>
</dbReference>
<dbReference type="Proteomes" id="UP000053328">
    <property type="component" value="Unassembled WGS sequence"/>
</dbReference>
<dbReference type="InterPro" id="IPR002925">
    <property type="entry name" value="Dienelactn_hydro"/>
</dbReference>
<dbReference type="EMBL" id="KN847493">
    <property type="protein sequence ID" value="KIW19411.1"/>
    <property type="molecule type" value="Genomic_DNA"/>
</dbReference>